<dbReference type="AlphaFoldDB" id="A0A7S0CI88"/>
<evidence type="ECO:0000313" key="1">
    <source>
        <dbReference type="EMBL" id="CAD8424448.1"/>
    </source>
</evidence>
<dbReference type="EMBL" id="HBEL01044271">
    <property type="protein sequence ID" value="CAD8424448.1"/>
    <property type="molecule type" value="Transcribed_RNA"/>
</dbReference>
<accession>A0A7S0CI88</accession>
<gene>
    <name evidence="1" type="ORF">PINE0816_LOCUS20607</name>
</gene>
<reference evidence="1" key="1">
    <citation type="submission" date="2021-01" db="EMBL/GenBank/DDBJ databases">
        <authorList>
            <person name="Corre E."/>
            <person name="Pelletier E."/>
            <person name="Niang G."/>
            <person name="Scheremetjew M."/>
            <person name="Finn R."/>
            <person name="Kale V."/>
            <person name="Holt S."/>
            <person name="Cochrane G."/>
            <person name="Meng A."/>
            <person name="Brown T."/>
            <person name="Cohen L."/>
        </authorList>
    </citation>
    <scope>NUCLEOTIDE SEQUENCE</scope>
    <source>
        <strain evidence="1">CCAP1064/1</strain>
    </source>
</reference>
<name>A0A7S0CI88_9STRA</name>
<sequence>METDSNFFAFTGTKAIENRKAFASKLRSCIEQTDFQSVQFLRLILDIVGAMNKPCLRLELLQYILGLDNRYSVAHVARSVQLASTCMDISMHDAAAFDALPPAEAD</sequence>
<organism evidence="1">
    <name type="scientific">Proboscia inermis</name>
    <dbReference type="NCBI Taxonomy" id="420281"/>
    <lineage>
        <taxon>Eukaryota</taxon>
        <taxon>Sar</taxon>
        <taxon>Stramenopiles</taxon>
        <taxon>Ochrophyta</taxon>
        <taxon>Bacillariophyta</taxon>
        <taxon>Coscinodiscophyceae</taxon>
        <taxon>Rhizosoleniophycidae</taxon>
        <taxon>Rhizosoleniales</taxon>
        <taxon>Rhizosoleniaceae</taxon>
        <taxon>Proboscia</taxon>
    </lineage>
</organism>
<proteinExistence type="predicted"/>
<protein>
    <submittedName>
        <fullName evidence="1">Uncharacterized protein</fullName>
    </submittedName>
</protein>